<reference evidence="1 2" key="1">
    <citation type="submission" date="2024-11" db="EMBL/GenBank/DDBJ databases">
        <title>A near-complete genome assembly of Cinchona calisaya.</title>
        <authorList>
            <person name="Lian D.C."/>
            <person name="Zhao X.W."/>
            <person name="Wei L."/>
        </authorList>
    </citation>
    <scope>NUCLEOTIDE SEQUENCE [LARGE SCALE GENOMIC DNA]</scope>
    <source>
        <tissue evidence="1">Nenye</tissue>
    </source>
</reference>
<dbReference type="Proteomes" id="UP001630127">
    <property type="component" value="Unassembled WGS sequence"/>
</dbReference>
<evidence type="ECO:0000313" key="2">
    <source>
        <dbReference type="Proteomes" id="UP001630127"/>
    </source>
</evidence>
<keyword evidence="2" id="KW-1185">Reference proteome</keyword>
<dbReference type="EMBL" id="JBJUIK010000001">
    <property type="protein sequence ID" value="KAL3539154.1"/>
    <property type="molecule type" value="Genomic_DNA"/>
</dbReference>
<name>A0ABD3B6S4_9GENT</name>
<proteinExistence type="predicted"/>
<comment type="caution">
    <text evidence="1">The sequence shown here is derived from an EMBL/GenBank/DDBJ whole genome shotgun (WGS) entry which is preliminary data.</text>
</comment>
<protein>
    <submittedName>
        <fullName evidence="1">Uncharacterized protein</fullName>
    </submittedName>
</protein>
<accession>A0ABD3B6S4</accession>
<organism evidence="1 2">
    <name type="scientific">Cinchona calisaya</name>
    <dbReference type="NCBI Taxonomy" id="153742"/>
    <lineage>
        <taxon>Eukaryota</taxon>
        <taxon>Viridiplantae</taxon>
        <taxon>Streptophyta</taxon>
        <taxon>Embryophyta</taxon>
        <taxon>Tracheophyta</taxon>
        <taxon>Spermatophyta</taxon>
        <taxon>Magnoliopsida</taxon>
        <taxon>eudicotyledons</taxon>
        <taxon>Gunneridae</taxon>
        <taxon>Pentapetalae</taxon>
        <taxon>asterids</taxon>
        <taxon>lamiids</taxon>
        <taxon>Gentianales</taxon>
        <taxon>Rubiaceae</taxon>
        <taxon>Cinchonoideae</taxon>
        <taxon>Cinchoneae</taxon>
        <taxon>Cinchona</taxon>
    </lineage>
</organism>
<gene>
    <name evidence="1" type="ORF">ACH5RR_002520</name>
</gene>
<sequence length="94" mass="10608">MCQSLAHPGAWRLAQLERPGLIREMLIRGGKGLDMKRSWVGGEGEYGLRKAKGGRILQWEGRGKRKWVVIMQGIGSVVEEVGFGEEEMTVVRKW</sequence>
<evidence type="ECO:0000313" key="1">
    <source>
        <dbReference type="EMBL" id="KAL3539154.1"/>
    </source>
</evidence>
<dbReference type="AlphaFoldDB" id="A0ABD3B6S4"/>